<dbReference type="EMBL" id="ASSP01000005">
    <property type="protein sequence ID" value="EOS15192.1"/>
    <property type="molecule type" value="Genomic_DNA"/>
</dbReference>
<keyword evidence="2" id="KW-1185">Reference proteome</keyword>
<dbReference type="GeneID" id="82151713"/>
<dbReference type="OrthoDB" id="1040719at2"/>
<accession>R9ICP4</accession>
<organism evidence="1 2">
    <name type="scientific">Phocaeicola sartorii</name>
    <dbReference type="NCBI Taxonomy" id="671267"/>
    <lineage>
        <taxon>Bacteria</taxon>
        <taxon>Pseudomonadati</taxon>
        <taxon>Bacteroidota</taxon>
        <taxon>Bacteroidia</taxon>
        <taxon>Bacteroidales</taxon>
        <taxon>Bacteroidaceae</taxon>
        <taxon>Phocaeicola</taxon>
    </lineage>
</organism>
<evidence type="ECO:0000313" key="1">
    <source>
        <dbReference type="EMBL" id="EOS15192.1"/>
    </source>
</evidence>
<sequence>MKKVGMLFMVALVIAANVLNVLEQSKGAIDELMLSNIEALANFEYVPGRCFGDGNVDCPDGSKVAYVLEPLALE</sequence>
<dbReference type="STRING" id="1235788.C802_00526"/>
<dbReference type="RefSeq" id="WP_016275006.1">
    <property type="nucleotide sequence ID" value="NZ_CAKOCL010000019.1"/>
</dbReference>
<dbReference type="Proteomes" id="UP000014200">
    <property type="component" value="Unassembled WGS sequence"/>
</dbReference>
<evidence type="ECO:0000313" key="2">
    <source>
        <dbReference type="Proteomes" id="UP000014200"/>
    </source>
</evidence>
<proteinExistence type="predicted"/>
<protein>
    <submittedName>
        <fullName evidence="1">Uncharacterized protein</fullName>
    </submittedName>
</protein>
<name>R9ICP4_9BACT</name>
<dbReference type="AlphaFoldDB" id="R9ICP4"/>
<dbReference type="HOGENOM" id="CLU_173809_2_1_10"/>
<comment type="caution">
    <text evidence="1">The sequence shown here is derived from an EMBL/GenBank/DDBJ whole genome shotgun (WGS) entry which is preliminary data.</text>
</comment>
<gene>
    <name evidence="1" type="ORF">C802_00526</name>
</gene>
<dbReference type="PATRIC" id="fig|1235788.3.peg.524"/>
<reference evidence="1 2" key="1">
    <citation type="submission" date="2013-04" db="EMBL/GenBank/DDBJ databases">
        <title>The Genome Sequence of Bacteroides massiliensis dnLKV3.</title>
        <authorList>
            <consortium name="The Broad Institute Genomics Platform"/>
            <consortium name="The Broad Institute Genome Sequencing Center for Infectious Disease"/>
            <person name="Earl A."/>
            <person name="Xavier R."/>
            <person name="Kuhn K."/>
            <person name="Stappenbeck T."/>
            <person name="Walker B."/>
            <person name="Young S."/>
            <person name="Zeng Q."/>
            <person name="Gargeya S."/>
            <person name="Fitzgerald M."/>
            <person name="Haas B."/>
            <person name="Abouelleil A."/>
            <person name="Allen A.W."/>
            <person name="Alvarado L."/>
            <person name="Arachchi H.M."/>
            <person name="Berlin A.M."/>
            <person name="Chapman S.B."/>
            <person name="Gainer-Dewar J."/>
            <person name="Goldberg J."/>
            <person name="Griggs A."/>
            <person name="Gujja S."/>
            <person name="Hansen M."/>
            <person name="Howarth C."/>
            <person name="Imamovic A."/>
            <person name="Ireland A."/>
            <person name="Larimer J."/>
            <person name="McCowan C."/>
            <person name="Murphy C."/>
            <person name="Pearson M."/>
            <person name="Poon T.W."/>
            <person name="Priest M."/>
            <person name="Roberts A."/>
            <person name="Saif S."/>
            <person name="Shea T."/>
            <person name="Sisk P."/>
            <person name="Sykes S."/>
            <person name="Wortman J."/>
            <person name="Nusbaum C."/>
            <person name="Birren B."/>
        </authorList>
    </citation>
    <scope>NUCLEOTIDE SEQUENCE [LARGE SCALE GENOMIC DNA]</scope>
    <source>
        <strain evidence="2">dnLKV3</strain>
    </source>
</reference>